<evidence type="ECO:0000313" key="3">
    <source>
        <dbReference type="Proteomes" id="UP001163731"/>
    </source>
</evidence>
<evidence type="ECO:0000313" key="2">
    <source>
        <dbReference type="EMBL" id="MCW3168926.1"/>
    </source>
</evidence>
<evidence type="ECO:0000256" key="1">
    <source>
        <dbReference type="SAM" id="SignalP"/>
    </source>
</evidence>
<gene>
    <name evidence="2" type="ORF">OMO38_10370</name>
</gene>
<name>A0ABT3HYP6_9FLAO</name>
<dbReference type="Proteomes" id="UP001163731">
    <property type="component" value="Unassembled WGS sequence"/>
</dbReference>
<protein>
    <submittedName>
        <fullName evidence="2">Uncharacterized protein</fullName>
    </submittedName>
</protein>
<organism evidence="2 3">
    <name type="scientific">Chryseobacterium kimseyorum</name>
    <dbReference type="NCBI Taxonomy" id="2984028"/>
    <lineage>
        <taxon>Bacteria</taxon>
        <taxon>Pseudomonadati</taxon>
        <taxon>Bacteroidota</taxon>
        <taxon>Flavobacteriia</taxon>
        <taxon>Flavobacteriales</taxon>
        <taxon>Weeksellaceae</taxon>
        <taxon>Chryseobacterium group</taxon>
        <taxon>Chryseobacterium</taxon>
    </lineage>
</organism>
<accession>A0ABT3HYP6</accession>
<keyword evidence="1" id="KW-0732">Signal</keyword>
<comment type="caution">
    <text evidence="2">The sequence shown here is derived from an EMBL/GenBank/DDBJ whole genome shotgun (WGS) entry which is preliminary data.</text>
</comment>
<reference evidence="2" key="1">
    <citation type="submission" date="2022-10" db="EMBL/GenBank/DDBJ databases">
        <title>Chryseobacterium babae sp. nov. isolated from the gut of the beetle Oryctes rhinoceros, and Chryseobacterium kimseyorum sp. nov., isolated from a stick insect rearing cage.</title>
        <authorList>
            <person name="Shelomi M."/>
            <person name="Han C.-J."/>
            <person name="Chen W.-M."/>
            <person name="Chen H.-K."/>
            <person name="Liaw S.-J."/>
            <person name="Muhle E."/>
            <person name="Clermont D."/>
        </authorList>
    </citation>
    <scope>NUCLEOTIDE SEQUENCE</scope>
    <source>
        <strain evidence="2">09-1422</strain>
    </source>
</reference>
<feature type="chain" id="PRO_5046350106" evidence="1">
    <location>
        <begin position="21"/>
        <end position="179"/>
    </location>
</feature>
<dbReference type="EMBL" id="JAPDHW010000006">
    <property type="protein sequence ID" value="MCW3168926.1"/>
    <property type="molecule type" value="Genomic_DNA"/>
</dbReference>
<sequence>MKKTLLILLFSPFAFGQNKAVDTTLVNGTQPATILKLSNHKVFIVQNKELETPYKLQTDGSFISNGKPYMKIWLDKKKYSTNLNKLVDLLFDTVPLKNDDNKEIIKVDGIDVFLKTSYDKAEKRIHKMYYYPVGDQFIGITQIVNYKDEESRFETEKSMLSMVENGLLILQDFYLKRKS</sequence>
<keyword evidence="3" id="KW-1185">Reference proteome</keyword>
<feature type="signal peptide" evidence="1">
    <location>
        <begin position="1"/>
        <end position="20"/>
    </location>
</feature>
<dbReference type="RefSeq" id="WP_264750108.1">
    <property type="nucleotide sequence ID" value="NZ_JAPDHW010000006.1"/>
</dbReference>
<proteinExistence type="predicted"/>